<evidence type="ECO:0000313" key="1">
    <source>
        <dbReference type="EMBL" id="OGH02766.1"/>
    </source>
</evidence>
<proteinExistence type="predicted"/>
<evidence type="ECO:0000313" key="2">
    <source>
        <dbReference type="Proteomes" id="UP000177583"/>
    </source>
</evidence>
<accession>A0A1F6GX70</accession>
<comment type="caution">
    <text evidence="1">The sequence shown here is derived from an EMBL/GenBank/DDBJ whole genome shotgun (WGS) entry which is preliminary data.</text>
</comment>
<dbReference type="Proteomes" id="UP000177583">
    <property type="component" value="Unassembled WGS sequence"/>
</dbReference>
<sequence>MGNERFIVALDLASSVRDSSYLVPNEVKTLWDLFKRFFKIRSDADYFWFPGDAIWVALPAEKLKNLTPPSLSSKDKTSTFLAAMDTACRFSEYLAGNLGSIQHPVKLAFSLGTAKKIPIGTNSRNRSLHLWHGHGLNLAGRALELYPKGKSTFETGLIPFTYEAPTCLVEDILKLNPKKSNKLEFHPVRVKKHLYSGGKWKRLTASISFLRADEPLGQTALRGLSNDTKFSYLSAFISKSHSDYSQFIIEPDQPHGNELDLIPVLEKISKPSELVRRTFESNGHPGDRKKFVLSPGKITFFPFDHGESGTKSYDDLMRQGLRYGFKDNEVYVRNTQDGLAFRLSPGSEHPLLNPNRTLNQHYLNDEDVILVNTTHRRG</sequence>
<dbReference type="AlphaFoldDB" id="A0A1F6GX70"/>
<gene>
    <name evidence="1" type="ORF">A2557_02820</name>
</gene>
<dbReference type="EMBL" id="MFNF01000019">
    <property type="protein sequence ID" value="OGH02766.1"/>
    <property type="molecule type" value="Genomic_DNA"/>
</dbReference>
<name>A0A1F6GX70_9PROT</name>
<organism evidence="1 2">
    <name type="scientific">Candidatus Lambdaproteobacteria bacterium RIFOXYD2_FULL_56_26</name>
    <dbReference type="NCBI Taxonomy" id="1817773"/>
    <lineage>
        <taxon>Bacteria</taxon>
        <taxon>Pseudomonadati</taxon>
        <taxon>Pseudomonadota</taxon>
        <taxon>Candidatus Lambdaproteobacteria</taxon>
    </lineage>
</organism>
<reference evidence="1 2" key="1">
    <citation type="journal article" date="2016" name="Nat. Commun.">
        <title>Thousands of microbial genomes shed light on interconnected biogeochemical processes in an aquifer system.</title>
        <authorList>
            <person name="Anantharaman K."/>
            <person name="Brown C.T."/>
            <person name="Hug L.A."/>
            <person name="Sharon I."/>
            <person name="Castelle C.J."/>
            <person name="Probst A.J."/>
            <person name="Thomas B.C."/>
            <person name="Singh A."/>
            <person name="Wilkins M.J."/>
            <person name="Karaoz U."/>
            <person name="Brodie E.L."/>
            <person name="Williams K.H."/>
            <person name="Hubbard S.S."/>
            <person name="Banfield J.F."/>
        </authorList>
    </citation>
    <scope>NUCLEOTIDE SEQUENCE [LARGE SCALE GENOMIC DNA]</scope>
</reference>
<protein>
    <submittedName>
        <fullName evidence="1">Uncharacterized protein</fullName>
    </submittedName>
</protein>